<evidence type="ECO:0000259" key="3">
    <source>
        <dbReference type="Pfam" id="PF00135"/>
    </source>
</evidence>
<dbReference type="Gene3D" id="3.40.50.1820">
    <property type="entry name" value="alpha/beta hydrolase"/>
    <property type="match status" value="1"/>
</dbReference>
<sequence length="372" mass="42659">MDIVFLGIPYARPPVGLYRFKPPLPPDPWDTKFLIYDATHYRPSCLQPASEQEKIRQFIPNFPPSNFSEDCLYLNIFAPNRTDRYMPKLPVIVFIHGGDFIGGSSQIYNGFVLAQRNVVVVTFNYRLGPLGFLSTKTLNGRGNYGLFDQRMALKFVYDNIREFNGDPENITVIGHEAGAASIGLHLLSQNTPLNFRRAVMMSGSDLCKWSIIQDEHYPLEQARFLARRLTCNDRNVDVLLDCLRQRNGLDITNSATNIWFPDEFGGHPWRPAIDTFTDDFIQPIFTRRPIELRRLGLFANISVILGTTSDDGAIHFAQQPINLAVIDKGFSPHDQHAYLNMFTNRRVQDRYSFERQTFAYEYAETDYVLPRG</sequence>
<evidence type="ECO:0000313" key="5">
    <source>
        <dbReference type="Proteomes" id="UP000663868"/>
    </source>
</evidence>
<dbReference type="EMBL" id="CAJOBB010011899">
    <property type="protein sequence ID" value="CAF4268213.1"/>
    <property type="molecule type" value="Genomic_DNA"/>
</dbReference>
<dbReference type="AlphaFoldDB" id="A0A820FWP0"/>
<dbReference type="PROSITE" id="PS00941">
    <property type="entry name" value="CARBOXYLESTERASE_B_2"/>
    <property type="match status" value="1"/>
</dbReference>
<reference evidence="4" key="1">
    <citation type="submission" date="2021-02" db="EMBL/GenBank/DDBJ databases">
        <authorList>
            <person name="Nowell W R."/>
        </authorList>
    </citation>
    <scope>NUCLEOTIDE SEQUENCE</scope>
</reference>
<name>A0A820FWP0_9BILA</name>
<evidence type="ECO:0000256" key="2">
    <source>
        <dbReference type="ARBA" id="ARBA00022729"/>
    </source>
</evidence>
<dbReference type="Proteomes" id="UP000663868">
    <property type="component" value="Unassembled WGS sequence"/>
</dbReference>
<dbReference type="Pfam" id="PF00135">
    <property type="entry name" value="COesterase"/>
    <property type="match status" value="1"/>
</dbReference>
<evidence type="ECO:0000313" key="4">
    <source>
        <dbReference type="EMBL" id="CAF4268213.1"/>
    </source>
</evidence>
<organism evidence="4 5">
    <name type="scientific">Adineta steineri</name>
    <dbReference type="NCBI Taxonomy" id="433720"/>
    <lineage>
        <taxon>Eukaryota</taxon>
        <taxon>Metazoa</taxon>
        <taxon>Spiralia</taxon>
        <taxon>Gnathifera</taxon>
        <taxon>Rotifera</taxon>
        <taxon>Eurotatoria</taxon>
        <taxon>Bdelloidea</taxon>
        <taxon>Adinetida</taxon>
        <taxon>Adinetidae</taxon>
        <taxon>Adineta</taxon>
    </lineage>
</organism>
<comment type="similarity">
    <text evidence="1">Belongs to the type-B carboxylesterase/lipase family.</text>
</comment>
<dbReference type="InterPro" id="IPR002018">
    <property type="entry name" value="CarbesteraseB"/>
</dbReference>
<gene>
    <name evidence="4" type="ORF">KXQ929_LOCUS43734</name>
</gene>
<dbReference type="PANTHER" id="PTHR43903">
    <property type="entry name" value="NEUROLIGIN"/>
    <property type="match status" value="1"/>
</dbReference>
<dbReference type="SUPFAM" id="SSF53474">
    <property type="entry name" value="alpha/beta-Hydrolases"/>
    <property type="match status" value="1"/>
</dbReference>
<dbReference type="InterPro" id="IPR019819">
    <property type="entry name" value="Carboxylesterase_B_CS"/>
</dbReference>
<accession>A0A820FWP0</accession>
<dbReference type="InterPro" id="IPR051093">
    <property type="entry name" value="Neuroligin/BSAL"/>
</dbReference>
<comment type="caution">
    <text evidence="4">The sequence shown here is derived from an EMBL/GenBank/DDBJ whole genome shotgun (WGS) entry which is preliminary data.</text>
</comment>
<protein>
    <recommendedName>
        <fullName evidence="3">Carboxylesterase type B domain-containing protein</fullName>
    </recommendedName>
</protein>
<proteinExistence type="inferred from homology"/>
<keyword evidence="2" id="KW-0732">Signal</keyword>
<feature type="non-terminal residue" evidence="4">
    <location>
        <position position="1"/>
    </location>
</feature>
<dbReference type="InterPro" id="IPR029058">
    <property type="entry name" value="AB_hydrolase_fold"/>
</dbReference>
<feature type="domain" description="Carboxylesterase type B" evidence="3">
    <location>
        <begin position="4"/>
        <end position="355"/>
    </location>
</feature>
<evidence type="ECO:0000256" key="1">
    <source>
        <dbReference type="ARBA" id="ARBA00005964"/>
    </source>
</evidence>